<gene>
    <name evidence="3" type="ORF">GTQ48_01690</name>
</gene>
<feature type="chain" id="PRO_5026908173" evidence="2">
    <location>
        <begin position="19"/>
        <end position="265"/>
    </location>
</feature>
<dbReference type="PANTHER" id="PTHR35936:SF6">
    <property type="entry name" value="AMINO ACID ABC TRANSPORTER SUBSTRATE-BINDING PAAT FAMILY PROTEIN"/>
    <property type="match status" value="1"/>
</dbReference>
<evidence type="ECO:0000313" key="4">
    <source>
        <dbReference type="Proteomes" id="UP000471381"/>
    </source>
</evidence>
<feature type="signal peptide" evidence="2">
    <location>
        <begin position="1"/>
        <end position="18"/>
    </location>
</feature>
<accession>A0A6N9TEA1</accession>
<comment type="caution">
    <text evidence="3">The sequence shown here is derived from an EMBL/GenBank/DDBJ whole genome shotgun (WGS) entry which is preliminary data.</text>
</comment>
<dbReference type="SUPFAM" id="SSF53850">
    <property type="entry name" value="Periplasmic binding protein-like II"/>
    <property type="match status" value="1"/>
</dbReference>
<keyword evidence="4" id="KW-1185">Reference proteome</keyword>
<proteinExistence type="inferred from homology"/>
<evidence type="ECO:0000256" key="1">
    <source>
        <dbReference type="ARBA" id="ARBA00010333"/>
    </source>
</evidence>
<evidence type="ECO:0000256" key="2">
    <source>
        <dbReference type="SAM" id="SignalP"/>
    </source>
</evidence>
<evidence type="ECO:0000313" key="3">
    <source>
        <dbReference type="EMBL" id="NDW14246.1"/>
    </source>
</evidence>
<organism evidence="3 4">
    <name type="scientific">Alteromonas genovensis</name>
    <dbReference type="NCBI Taxonomy" id="471225"/>
    <lineage>
        <taxon>Bacteria</taxon>
        <taxon>Pseudomonadati</taxon>
        <taxon>Pseudomonadota</taxon>
        <taxon>Gammaproteobacteria</taxon>
        <taxon>Alteromonadales</taxon>
        <taxon>Alteromonadaceae</taxon>
        <taxon>Alteromonas/Salinimonas group</taxon>
        <taxon>Alteromonas</taxon>
    </lineage>
</organism>
<sequence>MKQIVLVFLLLIPTYALAKGAANAALLSQNVSTQAKQTPTQTQTEPTVVKWGTDVWPNYTNRDGTGFYHELLFAIYSEPQYSLRVEYFPWQRTLKNLATGEIDLTGSLPKSASFYQSKWPVINEDINVALLNDDALNSDYLSSNVGAYRAGYEDDVFYAALPKSAKGVPVESAEQALALLKKGKVDYFVDLRSIITPLMDKEQTDQDSLVKVRTIGRYKLYWSFVYNEQGQRLKRHFDDQIEILRNNGVLQSMYEKYNLELPVKE</sequence>
<dbReference type="PANTHER" id="PTHR35936">
    <property type="entry name" value="MEMBRANE-BOUND LYTIC MUREIN TRANSGLYCOSYLASE F"/>
    <property type="match status" value="1"/>
</dbReference>
<dbReference type="EMBL" id="JAAAWO010000001">
    <property type="protein sequence ID" value="NDW14246.1"/>
    <property type="molecule type" value="Genomic_DNA"/>
</dbReference>
<protein>
    <submittedName>
        <fullName evidence="3">Transporter substrate-binding domain-containing protein</fullName>
    </submittedName>
</protein>
<dbReference type="AlphaFoldDB" id="A0A6N9TEA1"/>
<dbReference type="Gene3D" id="3.40.190.10">
    <property type="entry name" value="Periplasmic binding protein-like II"/>
    <property type="match status" value="2"/>
</dbReference>
<name>A0A6N9TEA1_9ALTE</name>
<dbReference type="Proteomes" id="UP000471381">
    <property type="component" value="Unassembled WGS sequence"/>
</dbReference>
<reference evidence="3 4" key="1">
    <citation type="submission" date="2020-01" db="EMBL/GenBank/DDBJ databases">
        <title>Genomes of bacteria type strains.</title>
        <authorList>
            <person name="Chen J."/>
            <person name="Zhu S."/>
            <person name="Yang J."/>
        </authorList>
    </citation>
    <scope>NUCLEOTIDE SEQUENCE [LARGE SCALE GENOMIC DNA]</scope>
    <source>
        <strain evidence="3 4">LMG 24078</strain>
    </source>
</reference>
<comment type="similarity">
    <text evidence="1">Belongs to the bacterial solute-binding protein 3 family.</text>
</comment>
<dbReference type="RefSeq" id="WP_163104809.1">
    <property type="nucleotide sequence ID" value="NZ_JAAAWO010000001.1"/>
</dbReference>
<keyword evidence="2" id="KW-0732">Signal</keyword>